<dbReference type="OrthoDB" id="10072164at2759"/>
<sequence>MNINNSQIPHSPTESSSENNENEPNIDHLLFAEIRTTSQTPLISFNMTNMIPSQRPIITNQSEHNNRSSRREAQRRRRQRQRQRRREERQALRQQQIQEQRQQQHQQLMRQYHQQRQQERYIRWADHIRPWGLELIQRWQESLLQWELPQNRPRQNYHNNELYRSDPLEEPIDKIYNEPLLGAYTWKMMDPKERWEQEQINEIEKIHVVDPSEQLTFIQDELEQLHQIDHIERLKEEEEQIQLEQWEQDQSTELNDPPILAYISQLEDDIEQLRQTDTIQTMDNEILED</sequence>
<dbReference type="EMBL" id="CAJNOI010000239">
    <property type="protein sequence ID" value="CAF1203530.1"/>
    <property type="molecule type" value="Genomic_DNA"/>
</dbReference>
<feature type="compositionally biased region" description="Low complexity" evidence="1">
    <location>
        <begin position="92"/>
        <end position="111"/>
    </location>
</feature>
<dbReference type="Proteomes" id="UP000663877">
    <property type="component" value="Unassembled WGS sequence"/>
</dbReference>
<feature type="compositionally biased region" description="Polar residues" evidence="1">
    <location>
        <begin position="1"/>
        <end position="10"/>
    </location>
</feature>
<comment type="caution">
    <text evidence="3">The sequence shown here is derived from an EMBL/GenBank/DDBJ whole genome shotgun (WGS) entry which is preliminary data.</text>
</comment>
<evidence type="ECO:0000313" key="4">
    <source>
        <dbReference type="Proteomes" id="UP000663832"/>
    </source>
</evidence>
<proteinExistence type="predicted"/>
<protein>
    <submittedName>
        <fullName evidence="3">Uncharacterized protein</fullName>
    </submittedName>
</protein>
<organism evidence="3 4">
    <name type="scientific">Adineta steineri</name>
    <dbReference type="NCBI Taxonomy" id="433720"/>
    <lineage>
        <taxon>Eukaryota</taxon>
        <taxon>Metazoa</taxon>
        <taxon>Spiralia</taxon>
        <taxon>Gnathifera</taxon>
        <taxon>Rotifera</taxon>
        <taxon>Eurotatoria</taxon>
        <taxon>Bdelloidea</taxon>
        <taxon>Adinetida</taxon>
        <taxon>Adinetidae</taxon>
        <taxon>Adineta</taxon>
    </lineage>
</organism>
<dbReference type="Proteomes" id="UP000663832">
    <property type="component" value="Unassembled WGS sequence"/>
</dbReference>
<dbReference type="AlphaFoldDB" id="A0A815RGI9"/>
<keyword evidence="4" id="KW-1185">Reference proteome</keyword>
<evidence type="ECO:0000313" key="2">
    <source>
        <dbReference type="EMBL" id="CAF1203530.1"/>
    </source>
</evidence>
<reference evidence="3" key="1">
    <citation type="submission" date="2021-02" db="EMBL/GenBank/DDBJ databases">
        <authorList>
            <person name="Nowell W R."/>
        </authorList>
    </citation>
    <scope>NUCLEOTIDE SEQUENCE</scope>
</reference>
<evidence type="ECO:0000256" key="1">
    <source>
        <dbReference type="SAM" id="MobiDB-lite"/>
    </source>
</evidence>
<gene>
    <name evidence="2" type="ORF">BJG266_LOCUS27046</name>
    <name evidence="3" type="ORF">QVE165_LOCUS41993</name>
</gene>
<name>A0A815RGI9_9BILA</name>
<feature type="compositionally biased region" description="Low complexity" evidence="1">
    <location>
        <begin position="11"/>
        <end position="23"/>
    </location>
</feature>
<feature type="region of interest" description="Disordered" evidence="1">
    <location>
        <begin position="1"/>
        <end position="23"/>
    </location>
</feature>
<feature type="region of interest" description="Disordered" evidence="1">
    <location>
        <begin position="56"/>
        <end position="111"/>
    </location>
</feature>
<accession>A0A815RGI9</accession>
<feature type="compositionally biased region" description="Basic residues" evidence="1">
    <location>
        <begin position="73"/>
        <end position="84"/>
    </location>
</feature>
<dbReference type="EMBL" id="CAJNOM010000509">
    <property type="protein sequence ID" value="CAF1477274.1"/>
    <property type="molecule type" value="Genomic_DNA"/>
</dbReference>
<evidence type="ECO:0000313" key="3">
    <source>
        <dbReference type="EMBL" id="CAF1477274.1"/>
    </source>
</evidence>